<name>A0A6I3S6A9_9BURK</name>
<accession>A0A6I3S6A9</accession>
<sequence>MNNENQGETMIVLLPDGKLINLNLVCFTDTRSFKEPVRFCMVNGESVFCEMTEDQYQALLLSLVHNEPLHKVLPIKEKVQKTKIDFRDFPSVLEGENSPV</sequence>
<gene>
    <name evidence="1" type="ORF">GMD42_05515</name>
</gene>
<protein>
    <submittedName>
        <fullName evidence="1">Uncharacterized protein</fullName>
    </submittedName>
</protein>
<dbReference type="EMBL" id="WNCL01000012">
    <property type="protein sequence ID" value="MTU43085.1"/>
    <property type="molecule type" value="Genomic_DNA"/>
</dbReference>
<organism evidence="1 2">
    <name type="scientific">Parasutterella excrementihominis</name>
    <dbReference type="NCBI Taxonomy" id="487175"/>
    <lineage>
        <taxon>Bacteria</taxon>
        <taxon>Pseudomonadati</taxon>
        <taxon>Pseudomonadota</taxon>
        <taxon>Betaproteobacteria</taxon>
        <taxon>Burkholderiales</taxon>
        <taxon>Sutterellaceae</taxon>
        <taxon>Parasutterella</taxon>
    </lineage>
</organism>
<dbReference type="AlphaFoldDB" id="A0A6I3S6A9"/>
<dbReference type="RefSeq" id="WP_008812277.1">
    <property type="nucleotide sequence ID" value="NZ_CAUEYH010000038.1"/>
</dbReference>
<reference evidence="1 2" key="1">
    <citation type="journal article" date="2019" name="Nat. Med.">
        <title>A library of human gut bacterial isolates paired with longitudinal multiomics data enables mechanistic microbiome research.</title>
        <authorList>
            <person name="Poyet M."/>
            <person name="Groussin M."/>
            <person name="Gibbons S.M."/>
            <person name="Avila-Pacheco J."/>
            <person name="Jiang X."/>
            <person name="Kearney S.M."/>
            <person name="Perrotta A.R."/>
            <person name="Berdy B."/>
            <person name="Zhao S."/>
            <person name="Lieberman T.D."/>
            <person name="Swanson P.K."/>
            <person name="Smith M."/>
            <person name="Roesemann S."/>
            <person name="Alexander J.E."/>
            <person name="Rich S.A."/>
            <person name="Livny J."/>
            <person name="Vlamakis H."/>
            <person name="Clish C."/>
            <person name="Bullock K."/>
            <person name="Deik A."/>
            <person name="Scott J."/>
            <person name="Pierce K.A."/>
            <person name="Xavier R.J."/>
            <person name="Alm E.J."/>
        </authorList>
    </citation>
    <scope>NUCLEOTIDE SEQUENCE [LARGE SCALE GENOMIC DNA]</scope>
    <source>
        <strain evidence="1 2">BIOML-A2</strain>
    </source>
</reference>
<evidence type="ECO:0000313" key="2">
    <source>
        <dbReference type="Proteomes" id="UP000462362"/>
    </source>
</evidence>
<comment type="caution">
    <text evidence="1">The sequence shown here is derived from an EMBL/GenBank/DDBJ whole genome shotgun (WGS) entry which is preliminary data.</text>
</comment>
<evidence type="ECO:0000313" key="1">
    <source>
        <dbReference type="EMBL" id="MTU43085.1"/>
    </source>
</evidence>
<proteinExistence type="predicted"/>
<dbReference type="Proteomes" id="UP000462362">
    <property type="component" value="Unassembled WGS sequence"/>
</dbReference>